<name>W0V6X8_9BURK</name>
<evidence type="ECO:0000313" key="2">
    <source>
        <dbReference type="EMBL" id="CDG83103.1"/>
    </source>
</evidence>
<accession>W0V6X8</accession>
<sequence>MSQQEQLIGPQDDAGCGLGRRHFLGGSAAIGGLIASAQLGFSPCAAAAQTTPGASDLLYRLIDAIPDGAKAAGLFAPDGILELPYLYSLGLEPRYVGRAAIAAFYDSLKDLYVDFGFSRAQTRVLIDTPGQLYAEYVTRVTTRGTQRKVRYLFAARMVVEGGRITHLREFLDVLSIARALNPNGLKDLPAFSAEIDSVQPGYRS</sequence>
<dbReference type="Gene3D" id="3.10.450.50">
    <property type="match status" value="1"/>
</dbReference>
<dbReference type="PROSITE" id="PS51318">
    <property type="entry name" value="TAT"/>
    <property type="match status" value="1"/>
</dbReference>
<dbReference type="SUPFAM" id="SSF54427">
    <property type="entry name" value="NTF2-like"/>
    <property type="match status" value="1"/>
</dbReference>
<protein>
    <submittedName>
        <fullName evidence="2">Tat (Twin-arginine translocation) pathway signal sequence domain protein</fullName>
    </submittedName>
</protein>
<dbReference type="HOGENOM" id="CLU_1341755_0_0_4"/>
<dbReference type="RefSeq" id="WP_144241491.1">
    <property type="nucleotide sequence ID" value="NZ_BCTH01000032.1"/>
</dbReference>
<evidence type="ECO:0000259" key="1">
    <source>
        <dbReference type="Pfam" id="PF12680"/>
    </source>
</evidence>
<evidence type="ECO:0000313" key="3">
    <source>
        <dbReference type="Proteomes" id="UP000027604"/>
    </source>
</evidence>
<dbReference type="InterPro" id="IPR032710">
    <property type="entry name" value="NTF2-like_dom_sf"/>
</dbReference>
<proteinExistence type="predicted"/>
<dbReference type="InterPro" id="IPR037401">
    <property type="entry name" value="SnoaL-like"/>
</dbReference>
<dbReference type="OrthoDB" id="117900at2"/>
<dbReference type="Pfam" id="PF12680">
    <property type="entry name" value="SnoaL_2"/>
    <property type="match status" value="1"/>
</dbReference>
<dbReference type="Proteomes" id="UP000027604">
    <property type="component" value="Chromosome I"/>
</dbReference>
<dbReference type="AlphaFoldDB" id="W0V6X8"/>
<feature type="domain" description="SnoaL-like" evidence="1">
    <location>
        <begin position="67"/>
        <end position="166"/>
    </location>
</feature>
<dbReference type="InterPro" id="IPR006311">
    <property type="entry name" value="TAT_signal"/>
</dbReference>
<dbReference type="KEGG" id="jag:GJA_2472"/>
<organism evidence="2 3">
    <name type="scientific">Janthinobacterium agaricidamnosum NBRC 102515 = DSM 9628</name>
    <dbReference type="NCBI Taxonomy" id="1349767"/>
    <lineage>
        <taxon>Bacteria</taxon>
        <taxon>Pseudomonadati</taxon>
        <taxon>Pseudomonadota</taxon>
        <taxon>Betaproteobacteria</taxon>
        <taxon>Burkholderiales</taxon>
        <taxon>Oxalobacteraceae</taxon>
        <taxon>Janthinobacterium</taxon>
    </lineage>
</organism>
<keyword evidence="3" id="KW-1185">Reference proteome</keyword>
<gene>
    <name evidence="2" type="ORF">GJA_2472</name>
</gene>
<dbReference type="eggNOG" id="COG3631">
    <property type="taxonomic scope" value="Bacteria"/>
</dbReference>
<reference evidence="2 3" key="1">
    <citation type="journal article" date="2015" name="Genome Announc.">
        <title>Genome Sequence of Mushroom Soft-Rot Pathogen Janthinobacterium agaricidamnosum.</title>
        <authorList>
            <person name="Graupner K."/>
            <person name="Lackner G."/>
            <person name="Hertweck C."/>
        </authorList>
    </citation>
    <scope>NUCLEOTIDE SEQUENCE [LARGE SCALE GENOMIC DNA]</scope>
    <source>
        <strain evidence="3">NBRC 102515 / DSM 9628</strain>
    </source>
</reference>
<dbReference type="PATRIC" id="fig|1349767.4.peg.4216"/>
<dbReference type="EMBL" id="HG322949">
    <property type="protein sequence ID" value="CDG83103.1"/>
    <property type="molecule type" value="Genomic_DNA"/>
</dbReference>